<sequence>MSKSYESDKKKSFTREAIIGLGEDSFRKNYYPELQDHLLELERINSRNKALITTIPDILLVSDIKGHISPFNVSRLKNNEMTLSIMKNQELIQKLRTLVSEVVISRLLITYDFQMEVDHKTFYFEARIHISTFDEVLIMIRDMTDRITLENRLRTLVDKDNLCNVYNRRYFEYYLADFNMQEIISFTIIIIDIDGLKLINDTLGHLSGDRVIVTVAELIKKTFNHFGMISRIGGDEFGIVLHGFSANDIEGFLDTLKTLVKEDNQQTESVELSLSYGYSHHESGVLNVDWVFQEADNNMYQNKLLKTSSTKNNLVKTLMKALEAKDYITEGHADRMEMLATIIGHELNLPQNIIDRIQLLTKFHDIGKVGIPDSILKKAGALTPDEWKVMCTHCNIGERIANESTELKDIAHLILKHQERWDGKGYPLGLAGNEIPLECRILAIVDTFDAMTNDRPYRKALPMHVAVEEILNHAGTQFDPELVKVFHKVVFKAYPL</sequence>
<dbReference type="Gene3D" id="3.30.70.270">
    <property type="match status" value="1"/>
</dbReference>
<organism evidence="3 4">
    <name type="scientific">Petrocella atlantisensis</name>
    <dbReference type="NCBI Taxonomy" id="2173034"/>
    <lineage>
        <taxon>Bacteria</taxon>
        <taxon>Bacillati</taxon>
        <taxon>Bacillota</taxon>
        <taxon>Clostridia</taxon>
        <taxon>Lachnospirales</taxon>
        <taxon>Vallitaleaceae</taxon>
        <taxon>Petrocella</taxon>
    </lineage>
</organism>
<dbReference type="InterPro" id="IPR043128">
    <property type="entry name" value="Rev_trsase/Diguanyl_cyclase"/>
</dbReference>
<dbReference type="RefSeq" id="WP_125136814.1">
    <property type="nucleotide sequence ID" value="NZ_LR130778.1"/>
</dbReference>
<dbReference type="NCBIfam" id="TIGR00254">
    <property type="entry name" value="GGDEF"/>
    <property type="match status" value="1"/>
</dbReference>
<dbReference type="InterPro" id="IPR052020">
    <property type="entry name" value="Cyclic_di-GMP/3'3'-cGAMP_PDE"/>
</dbReference>
<dbReference type="Proteomes" id="UP000279029">
    <property type="component" value="Chromosome"/>
</dbReference>
<dbReference type="CDD" id="cd00077">
    <property type="entry name" value="HDc"/>
    <property type="match status" value="1"/>
</dbReference>
<evidence type="ECO:0000313" key="3">
    <source>
        <dbReference type="EMBL" id="VDN47518.1"/>
    </source>
</evidence>
<dbReference type="InterPro" id="IPR003607">
    <property type="entry name" value="HD/PDEase_dom"/>
</dbReference>
<feature type="domain" description="HD-GYP" evidence="2">
    <location>
        <begin position="307"/>
        <end position="496"/>
    </location>
</feature>
<dbReference type="Pfam" id="PF13487">
    <property type="entry name" value="HD_5"/>
    <property type="match status" value="1"/>
</dbReference>
<dbReference type="InterPro" id="IPR029787">
    <property type="entry name" value="Nucleotide_cyclase"/>
</dbReference>
<evidence type="ECO:0000259" key="1">
    <source>
        <dbReference type="PROSITE" id="PS50887"/>
    </source>
</evidence>
<name>A0A3P7PF23_9FIRM</name>
<reference evidence="3 4" key="1">
    <citation type="submission" date="2018-09" db="EMBL/GenBank/DDBJ databases">
        <authorList>
            <person name="Postec A."/>
        </authorList>
    </citation>
    <scope>NUCLEOTIDE SEQUENCE [LARGE SCALE GENOMIC DNA]</scope>
    <source>
        <strain evidence="3">70B-A</strain>
    </source>
</reference>
<dbReference type="SMART" id="SM00267">
    <property type="entry name" value="GGDEF"/>
    <property type="match status" value="1"/>
</dbReference>
<dbReference type="CDD" id="cd01949">
    <property type="entry name" value="GGDEF"/>
    <property type="match status" value="1"/>
</dbReference>
<dbReference type="Pfam" id="PF00990">
    <property type="entry name" value="GGDEF"/>
    <property type="match status" value="1"/>
</dbReference>
<dbReference type="OrthoDB" id="9804747at2"/>
<dbReference type="Gene3D" id="1.10.3210.10">
    <property type="entry name" value="Hypothetical protein af1432"/>
    <property type="match status" value="1"/>
</dbReference>
<dbReference type="InterPro" id="IPR000160">
    <property type="entry name" value="GGDEF_dom"/>
</dbReference>
<accession>A0A3P7PF23</accession>
<dbReference type="PROSITE" id="PS51832">
    <property type="entry name" value="HD_GYP"/>
    <property type="match status" value="1"/>
</dbReference>
<evidence type="ECO:0000259" key="2">
    <source>
        <dbReference type="PROSITE" id="PS51832"/>
    </source>
</evidence>
<dbReference type="SUPFAM" id="SSF109604">
    <property type="entry name" value="HD-domain/PDEase-like"/>
    <property type="match status" value="1"/>
</dbReference>
<feature type="domain" description="GGDEF" evidence="1">
    <location>
        <begin position="184"/>
        <end position="319"/>
    </location>
</feature>
<dbReference type="PANTHER" id="PTHR45228">
    <property type="entry name" value="CYCLIC DI-GMP PHOSPHODIESTERASE TM_0186-RELATED"/>
    <property type="match status" value="1"/>
</dbReference>
<dbReference type="SMART" id="SM00471">
    <property type="entry name" value="HDc"/>
    <property type="match status" value="1"/>
</dbReference>
<dbReference type="PANTHER" id="PTHR45228:SF1">
    <property type="entry name" value="CYCLIC DI-GMP PHOSPHODIESTERASE TM_0186"/>
    <property type="match status" value="1"/>
</dbReference>
<dbReference type="SUPFAM" id="SSF55073">
    <property type="entry name" value="Nucleotide cyclase"/>
    <property type="match status" value="1"/>
</dbReference>
<gene>
    <name evidence="3" type="ORF">PATL70BA_1631</name>
</gene>
<evidence type="ECO:0000313" key="4">
    <source>
        <dbReference type="Proteomes" id="UP000279029"/>
    </source>
</evidence>
<dbReference type="PROSITE" id="PS50887">
    <property type="entry name" value="GGDEF"/>
    <property type="match status" value="1"/>
</dbReference>
<proteinExistence type="predicted"/>
<dbReference type="AlphaFoldDB" id="A0A3P7PF23"/>
<keyword evidence="4" id="KW-1185">Reference proteome</keyword>
<dbReference type="InterPro" id="IPR037522">
    <property type="entry name" value="HD_GYP_dom"/>
</dbReference>
<dbReference type="KEGG" id="cbar:PATL70BA_1631"/>
<dbReference type="EMBL" id="LR130778">
    <property type="protein sequence ID" value="VDN47518.1"/>
    <property type="molecule type" value="Genomic_DNA"/>
</dbReference>
<protein>
    <submittedName>
        <fullName evidence="3">Diguanylate cyclase</fullName>
    </submittedName>
</protein>